<keyword evidence="9" id="KW-1185">Reference proteome</keyword>
<evidence type="ECO:0000313" key="9">
    <source>
        <dbReference type="Proteomes" id="UP000321927"/>
    </source>
</evidence>
<evidence type="ECO:0000259" key="4">
    <source>
        <dbReference type="Pfam" id="PF17148"/>
    </source>
</evidence>
<dbReference type="Pfam" id="PF17162">
    <property type="entry name" value="DUF5118"/>
    <property type="match status" value="1"/>
</dbReference>
<protein>
    <submittedName>
        <fullName evidence="6">Uncharacterized protein DUF5118</fullName>
    </submittedName>
    <submittedName>
        <fullName evidence="7">Zinc-dependent metalloprotease</fullName>
    </submittedName>
</protein>
<dbReference type="InterPro" id="IPR032534">
    <property type="entry name" value="EcxA_zinc-bd"/>
</dbReference>
<dbReference type="InterPro" id="IPR024079">
    <property type="entry name" value="MetalloPept_cat_dom_sf"/>
</dbReference>
<evidence type="ECO:0000313" key="7">
    <source>
        <dbReference type="EMBL" id="TXD79347.1"/>
    </source>
</evidence>
<comment type="caution">
    <text evidence="6">The sequence shown here is derived from an EMBL/GenBank/DDBJ whole genome shotgun (WGS) entry which is preliminary data.</text>
</comment>
<dbReference type="SUPFAM" id="SSF55486">
    <property type="entry name" value="Metalloproteases ('zincins'), catalytic domain"/>
    <property type="match status" value="1"/>
</dbReference>
<evidence type="ECO:0000313" key="6">
    <source>
        <dbReference type="EMBL" id="PZX61230.1"/>
    </source>
</evidence>
<organism evidence="6 8">
    <name type="scientific">Algoriphagus ratkowskyi</name>
    <dbReference type="NCBI Taxonomy" id="57028"/>
    <lineage>
        <taxon>Bacteria</taxon>
        <taxon>Pseudomonadati</taxon>
        <taxon>Bacteroidota</taxon>
        <taxon>Cytophagia</taxon>
        <taxon>Cytophagales</taxon>
        <taxon>Cyclobacteriaceae</taxon>
        <taxon>Algoriphagus</taxon>
    </lineage>
</organism>
<proteinExistence type="predicted"/>
<evidence type="ECO:0000256" key="1">
    <source>
        <dbReference type="SAM" id="MobiDB-lite"/>
    </source>
</evidence>
<dbReference type="CDD" id="cd04276">
    <property type="entry name" value="ZnMc_MMP_like_2"/>
    <property type="match status" value="1"/>
</dbReference>
<evidence type="ECO:0000259" key="3">
    <source>
        <dbReference type="Pfam" id="PF16313"/>
    </source>
</evidence>
<dbReference type="InterPro" id="IPR033428">
    <property type="entry name" value="DUF5118"/>
</dbReference>
<dbReference type="GO" id="GO:0008237">
    <property type="term" value="F:metallopeptidase activity"/>
    <property type="evidence" value="ECO:0007669"/>
    <property type="project" value="UniProtKB-KW"/>
</dbReference>
<dbReference type="InterPro" id="IPR034032">
    <property type="entry name" value="Zn_MMP-like_bac"/>
</dbReference>
<keyword evidence="2" id="KW-0732">Signal</keyword>
<dbReference type="PANTHER" id="PTHR38478">
    <property type="entry name" value="PEPTIDASE M1A AND M12B"/>
    <property type="match status" value="1"/>
</dbReference>
<dbReference type="Proteomes" id="UP000321927">
    <property type="component" value="Unassembled WGS sequence"/>
</dbReference>
<reference evidence="6 8" key="1">
    <citation type="submission" date="2018-06" db="EMBL/GenBank/DDBJ databases">
        <title>Genomic Encyclopedia of Archaeal and Bacterial Type Strains, Phase II (KMG-II): from individual species to whole genera.</title>
        <authorList>
            <person name="Goeker M."/>
        </authorList>
    </citation>
    <scope>NUCLEOTIDE SEQUENCE [LARGE SCALE GENOMIC DNA]</scope>
    <source>
        <strain evidence="6 8">DSM 22686</strain>
    </source>
</reference>
<dbReference type="Gene3D" id="3.40.390.10">
    <property type="entry name" value="Collagenase (Catalytic Domain)"/>
    <property type="match status" value="1"/>
</dbReference>
<feature type="domain" description="DUF5118" evidence="5">
    <location>
        <begin position="29"/>
        <end position="66"/>
    </location>
</feature>
<evidence type="ECO:0000256" key="2">
    <source>
        <dbReference type="SAM" id="SignalP"/>
    </source>
</evidence>
<feature type="chain" id="PRO_5016144149" evidence="2">
    <location>
        <begin position="21"/>
        <end position="809"/>
    </location>
</feature>
<dbReference type="InterPro" id="IPR033413">
    <property type="entry name" value="DUF5117"/>
</dbReference>
<keyword evidence="7" id="KW-0482">Metalloprotease</keyword>
<feature type="domain" description="DUF5117" evidence="4">
    <location>
        <begin position="77"/>
        <end position="269"/>
    </location>
</feature>
<accession>A0A2W7RRS9</accession>
<feature type="signal peptide" evidence="2">
    <location>
        <begin position="1"/>
        <end position="20"/>
    </location>
</feature>
<gene>
    <name evidence="7" type="ORF">ESW18_03710</name>
    <name evidence="6" type="ORF">LV84_00218</name>
</gene>
<dbReference type="Proteomes" id="UP000249115">
    <property type="component" value="Unassembled WGS sequence"/>
</dbReference>
<reference evidence="7 9" key="2">
    <citation type="submission" date="2019-08" db="EMBL/GenBank/DDBJ databases">
        <title>Genome of Algoriphagus ratkowskyi IC026.</title>
        <authorList>
            <person name="Bowman J.P."/>
        </authorList>
    </citation>
    <scope>NUCLEOTIDE SEQUENCE [LARGE SCALE GENOMIC DNA]</scope>
    <source>
        <strain evidence="7 9">IC026</strain>
    </source>
</reference>
<feature type="region of interest" description="Disordered" evidence="1">
    <location>
        <begin position="499"/>
        <end position="520"/>
    </location>
</feature>
<keyword evidence="7" id="KW-0645">Protease</keyword>
<dbReference type="RefSeq" id="WP_086497823.1">
    <property type="nucleotide sequence ID" value="NZ_MSSV01000001.1"/>
</dbReference>
<name>A0A2W7RRS9_9BACT</name>
<evidence type="ECO:0000259" key="5">
    <source>
        <dbReference type="Pfam" id="PF17162"/>
    </source>
</evidence>
<feature type="domain" description="EcxA zinc-binding" evidence="3">
    <location>
        <begin position="395"/>
        <end position="705"/>
    </location>
</feature>
<dbReference type="EMBL" id="VORV01000002">
    <property type="protein sequence ID" value="TXD79347.1"/>
    <property type="molecule type" value="Genomic_DNA"/>
</dbReference>
<dbReference type="Pfam" id="PF16313">
    <property type="entry name" value="DUF4953"/>
    <property type="match status" value="1"/>
</dbReference>
<evidence type="ECO:0000313" key="8">
    <source>
        <dbReference type="Proteomes" id="UP000249115"/>
    </source>
</evidence>
<keyword evidence="7" id="KW-0378">Hydrolase</keyword>
<dbReference type="PANTHER" id="PTHR38478:SF1">
    <property type="entry name" value="ZINC DEPENDENT METALLOPROTEASE DOMAIN LIPOPROTEIN"/>
    <property type="match status" value="1"/>
</dbReference>
<sequence>MKRSLGLTFLLLFSLNFAYAQNLDISKLSKKDGFIPFYLDEEKGKIYLEIDKLEWEFLYVSSLTAGIGSNDIGLDRGQLGDTRIVEFRKSGNKLFLVHKNYDFRAYSDNPAEVQSIQDAFAESILWGFEIAQKDGDKLIVDATNFYLQDVHGVGETLTRSRQGTFRPDASRSGLYFPMTKNFPQNTEVEMTITLTGQATGANLRSVTPSADAVTVRQRHSFIELPDDKYEPRVFDPRAGFGSISYMDFTTPISEPIMKRFISRHRLEKKDPSAAMSEAVEPIVYYLDRGTPEPVASALIDGGNWWNQAFEAAGYINAFRVELAPEGMDLMDVRYNVIQWVHRSTRGWSYGASIRDPRTGEIMKGHVSLGSLRVRQDFLIAQGLLQPFEDGAPANPKMLELAVARLKQLSAHEIGHTIGIAHSYATSANNRSSVMDYPYPMITEAADGSLDLGSSYDDKIGDWDKWAVKYGYASIPQGEEEATFLTKMLEDTYDAGHQFITDSDSRSKSGAHPTSHLWDNGGSASEELVRMLSLRENRMKTFGLNAIPEGQPTALLEEVFVPLYLMHRFQIEAASKLLGGVDYRYKIKGDNQPNHGWVNSADQEAALKALLLTVSPDQLRVPDHILKLIPPRPFGYGRSRETFVSRVNPIFDPIAPAESIVDLTFEFMLDGARVSRIYLQHLQQNNLFGLNEMLTTVEKQLFKAYNTEDINQELILMTQSKYIDHLIALAKNADVSNTIRAIARGRLGYFAVSKEVVGMAGKASTQHRNYLGAKAYAFLNLPEELIVQETLKAPDGSPIGMSEISCDFEF</sequence>
<dbReference type="OrthoDB" id="9776599at2"/>
<dbReference type="Pfam" id="PF17148">
    <property type="entry name" value="DUF5117"/>
    <property type="match status" value="1"/>
</dbReference>
<dbReference type="AlphaFoldDB" id="A0A2W7RRS9"/>
<dbReference type="EMBL" id="QKZU01000001">
    <property type="protein sequence ID" value="PZX61230.1"/>
    <property type="molecule type" value="Genomic_DNA"/>
</dbReference>